<sequence length="74" mass="8748">MSEFRQREKYCPKVDRGIGFEIESTDAGKLKMKKCDGMIECGVASGPDFIWSECYFVQRKDKLRKVYEKPFREK</sequence>
<dbReference type="AlphaFoldDB" id="X0VBW6"/>
<protein>
    <submittedName>
        <fullName evidence="1">Uncharacterized protein</fullName>
    </submittedName>
</protein>
<evidence type="ECO:0000313" key="1">
    <source>
        <dbReference type="EMBL" id="GAF98085.1"/>
    </source>
</evidence>
<comment type="caution">
    <text evidence="1">The sequence shown here is derived from an EMBL/GenBank/DDBJ whole genome shotgun (WGS) entry which is preliminary data.</text>
</comment>
<organism evidence="1">
    <name type="scientific">marine sediment metagenome</name>
    <dbReference type="NCBI Taxonomy" id="412755"/>
    <lineage>
        <taxon>unclassified sequences</taxon>
        <taxon>metagenomes</taxon>
        <taxon>ecological metagenomes</taxon>
    </lineage>
</organism>
<reference evidence="1" key="1">
    <citation type="journal article" date="2014" name="Front. Microbiol.">
        <title>High frequency of phylogenetically diverse reductive dehalogenase-homologous genes in deep subseafloor sedimentary metagenomes.</title>
        <authorList>
            <person name="Kawai M."/>
            <person name="Futagami T."/>
            <person name="Toyoda A."/>
            <person name="Takaki Y."/>
            <person name="Nishi S."/>
            <person name="Hori S."/>
            <person name="Arai W."/>
            <person name="Tsubouchi T."/>
            <person name="Morono Y."/>
            <person name="Uchiyama I."/>
            <person name="Ito T."/>
            <person name="Fujiyama A."/>
            <person name="Inagaki F."/>
            <person name="Takami H."/>
        </authorList>
    </citation>
    <scope>NUCLEOTIDE SEQUENCE</scope>
    <source>
        <strain evidence="1">Expedition CK06-06</strain>
    </source>
</reference>
<name>X0VBW6_9ZZZZ</name>
<dbReference type="EMBL" id="BARS01012213">
    <property type="protein sequence ID" value="GAF98085.1"/>
    <property type="molecule type" value="Genomic_DNA"/>
</dbReference>
<accession>X0VBW6</accession>
<gene>
    <name evidence="1" type="ORF">S01H1_21869</name>
</gene>
<proteinExistence type="predicted"/>